<dbReference type="AlphaFoldDB" id="A0A138AW91"/>
<gene>
    <name evidence="2" type="ORF">AXK60_02105</name>
</gene>
<evidence type="ECO:0000313" key="2">
    <source>
        <dbReference type="EMBL" id="KXP14704.1"/>
    </source>
</evidence>
<comment type="caution">
    <text evidence="2">The sequence shown here is derived from an EMBL/GenBank/DDBJ whole genome shotgun (WGS) entry which is preliminary data.</text>
</comment>
<evidence type="ECO:0000256" key="1">
    <source>
        <dbReference type="SAM" id="SignalP"/>
    </source>
</evidence>
<keyword evidence="1" id="KW-0732">Signal</keyword>
<organism evidence="2 3">
    <name type="scientific">Tsukamurella pseudospumae</name>
    <dbReference type="NCBI Taxonomy" id="239498"/>
    <lineage>
        <taxon>Bacteria</taxon>
        <taxon>Bacillati</taxon>
        <taxon>Actinomycetota</taxon>
        <taxon>Actinomycetes</taxon>
        <taxon>Mycobacteriales</taxon>
        <taxon>Tsukamurellaceae</taxon>
        <taxon>Tsukamurella</taxon>
    </lineage>
</organism>
<evidence type="ECO:0008006" key="4">
    <source>
        <dbReference type="Google" id="ProtNLM"/>
    </source>
</evidence>
<dbReference type="RefSeq" id="WP_068569315.1">
    <property type="nucleotide sequence ID" value="NZ_LSRF01000001.1"/>
</dbReference>
<dbReference type="EMBL" id="LSRF01000001">
    <property type="protein sequence ID" value="KXP14704.1"/>
    <property type="molecule type" value="Genomic_DNA"/>
</dbReference>
<accession>A0A138AW91</accession>
<reference evidence="3" key="1">
    <citation type="submission" date="2016-02" db="EMBL/GenBank/DDBJ databases">
        <authorList>
            <person name="Wen L."/>
            <person name="He K."/>
            <person name="Yang H."/>
        </authorList>
    </citation>
    <scope>NUCLEOTIDE SEQUENCE [LARGE SCALE GENOMIC DNA]</scope>
    <source>
        <strain evidence="3">JCM 15929</strain>
    </source>
</reference>
<dbReference type="Proteomes" id="UP000070258">
    <property type="component" value="Unassembled WGS sequence"/>
</dbReference>
<feature type="signal peptide" evidence="1">
    <location>
        <begin position="1"/>
        <end position="23"/>
    </location>
</feature>
<protein>
    <recommendedName>
        <fullName evidence="4">Secreted protein</fullName>
    </recommendedName>
</protein>
<feature type="chain" id="PRO_5038488128" description="Secreted protein" evidence="1">
    <location>
        <begin position="24"/>
        <end position="89"/>
    </location>
</feature>
<proteinExistence type="predicted"/>
<dbReference type="InterPro" id="IPR006311">
    <property type="entry name" value="TAT_signal"/>
</dbReference>
<sequence>MSKAKRTMASVLMGAAVLGGAGAVGTVAAPAASATPYGNVEWAQRGPFSSDWTCDQARTQMKRVTVVGASCYGTPRGGYYFSFKRQASR</sequence>
<name>A0A138AW91_9ACTN</name>
<dbReference type="OrthoDB" id="4415065at2"/>
<dbReference type="PROSITE" id="PS51318">
    <property type="entry name" value="TAT"/>
    <property type="match status" value="1"/>
</dbReference>
<evidence type="ECO:0000313" key="3">
    <source>
        <dbReference type="Proteomes" id="UP000070258"/>
    </source>
</evidence>